<evidence type="ECO:0000256" key="5">
    <source>
        <dbReference type="ARBA" id="ARBA00022553"/>
    </source>
</evidence>
<feature type="compositionally biased region" description="Basic residues" evidence="30">
    <location>
        <begin position="2004"/>
        <end position="2015"/>
    </location>
</feature>
<evidence type="ECO:0000256" key="4">
    <source>
        <dbReference type="ARBA" id="ARBA00012513"/>
    </source>
</evidence>
<dbReference type="InterPro" id="IPR036388">
    <property type="entry name" value="WH-like_DNA-bd_sf"/>
</dbReference>
<dbReference type="GO" id="GO:0031901">
    <property type="term" value="C:early endosome membrane"/>
    <property type="evidence" value="ECO:0007669"/>
    <property type="project" value="UniProtKB-SubCell"/>
</dbReference>
<feature type="region of interest" description="Disordered" evidence="30">
    <location>
        <begin position="1834"/>
        <end position="1858"/>
    </location>
</feature>
<keyword evidence="8 29" id="KW-0547">Nucleotide-binding</keyword>
<keyword evidence="17" id="KW-0968">Cytoplasmic vesicle</keyword>
<dbReference type="GO" id="GO:0000285">
    <property type="term" value="F:1-phosphatidylinositol-3-phosphate 5-kinase activity"/>
    <property type="evidence" value="ECO:0007669"/>
    <property type="project" value="UniProtKB-EC"/>
</dbReference>
<dbReference type="InterPro" id="IPR044769">
    <property type="entry name" value="PIKfyve_PIPKc"/>
</dbReference>
<dbReference type="OrthoDB" id="158357at2759"/>
<dbReference type="Gene3D" id="1.10.10.10">
    <property type="entry name" value="Winged helix-like DNA-binding domain superfamily/Winged helix DNA-binding domain"/>
    <property type="match status" value="1"/>
</dbReference>
<evidence type="ECO:0000256" key="12">
    <source>
        <dbReference type="ARBA" id="ARBA00022833"/>
    </source>
</evidence>
<dbReference type="CDD" id="cd17300">
    <property type="entry name" value="PIPKc_PIKfyve"/>
    <property type="match status" value="1"/>
</dbReference>
<accession>A0A8B7YYF8</accession>
<protein>
    <recommendedName>
        <fullName evidence="23">1-phosphatidylinositol 3-phosphate 5-kinase</fullName>
        <ecNumber evidence="3">2.7.1.150</ecNumber>
        <ecNumber evidence="4">2.7.11.1</ecNumber>
    </recommendedName>
    <alternativeName>
        <fullName evidence="26">FYVE finger-containing phosphoinositide kinase</fullName>
    </alternativeName>
    <alternativeName>
        <fullName evidence="27">PIKfyve</fullName>
    </alternativeName>
    <alternativeName>
        <fullName evidence="25">Phosphatidylinositol 3-phosphate 5-kinase type III</fullName>
    </alternativeName>
    <alternativeName>
        <fullName evidence="24">Serine-protein kinase PIKFYVE</fullName>
    </alternativeName>
</protein>
<dbReference type="GO" id="GO:0008104">
    <property type="term" value="P:intracellular protein localization"/>
    <property type="evidence" value="ECO:0007669"/>
    <property type="project" value="UniProtKB-ARBA"/>
</dbReference>
<evidence type="ECO:0000256" key="25">
    <source>
        <dbReference type="ARBA" id="ARBA00077223"/>
    </source>
</evidence>
<dbReference type="InterPro" id="IPR000306">
    <property type="entry name" value="Znf_FYVE"/>
</dbReference>
<dbReference type="InterPro" id="IPR043548">
    <property type="entry name" value="PIKfyve"/>
</dbReference>
<dbReference type="RefSeq" id="XP_022098379.1">
    <property type="nucleotide sequence ID" value="XM_022242687.1"/>
</dbReference>
<evidence type="ECO:0000259" key="32">
    <source>
        <dbReference type="PROSITE" id="PS50186"/>
    </source>
</evidence>
<evidence type="ECO:0000313" key="34">
    <source>
        <dbReference type="Proteomes" id="UP000694845"/>
    </source>
</evidence>
<comment type="subunit">
    <text evidence="22">Component of the PI(3,5)P2 regulatory complex/PAS complex, at least composed of PIKFYVE, FIG4 and VAC14. VAC14 nucleates the assembly of the complex and serves as a scaffold by pentamerizing into a star-shaped structure, which can bind a single copy each of PIKFYVE and FIG4 and coordinates their activities. Interacts (via chaperonin-like domain) with RABEPK; the interaction recruits RABEPK to the endosomal membrane. Interacts with SPAG9. Interacts with EGFR.</text>
</comment>
<dbReference type="Gene3D" id="3.30.40.10">
    <property type="entry name" value="Zinc/RING finger domain, C3HC4 (zinc finger)"/>
    <property type="match status" value="1"/>
</dbReference>
<feature type="region of interest" description="Disordered" evidence="30">
    <location>
        <begin position="1662"/>
        <end position="1686"/>
    </location>
</feature>
<dbReference type="Pfam" id="PF00610">
    <property type="entry name" value="DEP"/>
    <property type="match status" value="1"/>
</dbReference>
<evidence type="ECO:0000256" key="26">
    <source>
        <dbReference type="ARBA" id="ARBA00077675"/>
    </source>
</evidence>
<comment type="catalytic activity">
    <reaction evidence="20">
        <text>a 1,2-diacyl-sn-glycero-3-phospho-(1D-myo-inositol) + ATP = a 1,2-diacyl-sn-glycero-3-phospho-(1D-myo-inositol-5-phosphate) + ADP + H(+)</text>
        <dbReference type="Rhea" id="RHEA:44680"/>
        <dbReference type="ChEBI" id="CHEBI:15378"/>
        <dbReference type="ChEBI" id="CHEBI:30616"/>
        <dbReference type="ChEBI" id="CHEBI:57795"/>
        <dbReference type="ChEBI" id="CHEBI:57880"/>
        <dbReference type="ChEBI" id="CHEBI:456216"/>
    </reaction>
    <physiologicalReaction direction="left-to-right" evidence="20">
        <dbReference type="Rhea" id="RHEA:44681"/>
    </physiologicalReaction>
</comment>
<dbReference type="Pfam" id="PF01504">
    <property type="entry name" value="PIP5K"/>
    <property type="match status" value="2"/>
</dbReference>
<feature type="compositionally biased region" description="Basic and acidic residues" evidence="30">
    <location>
        <begin position="105"/>
        <end position="120"/>
    </location>
</feature>
<dbReference type="InterPro" id="IPR002498">
    <property type="entry name" value="PInositol-4-P-4/5-kinase_core"/>
</dbReference>
<feature type="region of interest" description="Disordered" evidence="30">
    <location>
        <begin position="1961"/>
        <end position="2045"/>
    </location>
</feature>
<evidence type="ECO:0000256" key="7">
    <source>
        <dbReference type="ARBA" id="ARBA00022723"/>
    </source>
</evidence>
<evidence type="ECO:0000256" key="20">
    <source>
        <dbReference type="ARBA" id="ARBA00050945"/>
    </source>
</evidence>
<dbReference type="FunFam" id="1.10.10.10:FF:000206">
    <property type="entry name" value="1-phosphatidylinositol 3-phosphate 5-kinase isoform X1"/>
    <property type="match status" value="1"/>
</dbReference>
<dbReference type="FunFam" id="3.30.800.10:FF:000004">
    <property type="entry name" value="1-phosphatidylinositol 3-phosphate 5-kinase isoform X1"/>
    <property type="match status" value="1"/>
</dbReference>
<evidence type="ECO:0000313" key="36">
    <source>
        <dbReference type="RefSeq" id="XP_022098380.1"/>
    </source>
</evidence>
<dbReference type="InterPro" id="IPR027484">
    <property type="entry name" value="PInositol-4-P-5-kinase_N"/>
</dbReference>
<dbReference type="InterPro" id="IPR027483">
    <property type="entry name" value="PInositol-4-P-4/5-kinase_C_sf"/>
</dbReference>
<keyword evidence="7" id="KW-0479">Metal-binding</keyword>
<evidence type="ECO:0000256" key="21">
    <source>
        <dbReference type="ARBA" id="ARBA00052820"/>
    </source>
</evidence>
<dbReference type="PROSITE" id="PS50186">
    <property type="entry name" value="DEP"/>
    <property type="match status" value="1"/>
</dbReference>
<dbReference type="InterPro" id="IPR027409">
    <property type="entry name" value="GroEL-like_apical_dom_sf"/>
</dbReference>
<dbReference type="GO" id="GO:0035556">
    <property type="term" value="P:intracellular signal transduction"/>
    <property type="evidence" value="ECO:0007669"/>
    <property type="project" value="InterPro"/>
</dbReference>
<gene>
    <name evidence="35 36" type="primary">LOC110983433</name>
</gene>
<dbReference type="GO" id="GO:0031902">
    <property type="term" value="C:late endosome membrane"/>
    <property type="evidence" value="ECO:0007669"/>
    <property type="project" value="UniProtKB-SubCell"/>
</dbReference>
<evidence type="ECO:0000256" key="28">
    <source>
        <dbReference type="PROSITE-ProRule" id="PRU00091"/>
    </source>
</evidence>
<dbReference type="GO" id="GO:0016308">
    <property type="term" value="F:1-phosphatidylinositol-4-phosphate 5-kinase activity"/>
    <property type="evidence" value="ECO:0007669"/>
    <property type="project" value="UniProtKB-ARBA"/>
</dbReference>
<keyword evidence="5" id="KW-0597">Phosphoprotein</keyword>
<dbReference type="SMART" id="SM00049">
    <property type="entry name" value="DEP"/>
    <property type="match status" value="1"/>
</dbReference>
<evidence type="ECO:0000256" key="30">
    <source>
        <dbReference type="SAM" id="MobiDB-lite"/>
    </source>
</evidence>
<evidence type="ECO:0000256" key="15">
    <source>
        <dbReference type="ARBA" id="ARBA00023098"/>
    </source>
</evidence>
<dbReference type="Gene3D" id="3.30.800.10">
    <property type="entry name" value="Phosphatidylinositol Phosphate Kinase II Beta"/>
    <property type="match status" value="1"/>
</dbReference>
<keyword evidence="16" id="KW-0472">Membrane</keyword>
<evidence type="ECO:0000256" key="6">
    <source>
        <dbReference type="ARBA" id="ARBA00022679"/>
    </source>
</evidence>
<dbReference type="GO" id="GO:0032438">
    <property type="term" value="P:melanosome organization"/>
    <property type="evidence" value="ECO:0007669"/>
    <property type="project" value="UniProtKB-ARBA"/>
</dbReference>
<keyword evidence="10 28" id="KW-0863">Zinc-finger</keyword>
<dbReference type="SUPFAM" id="SSF56104">
    <property type="entry name" value="SAICAR synthase-like"/>
    <property type="match status" value="1"/>
</dbReference>
<keyword evidence="15" id="KW-0443">Lipid metabolism</keyword>
<evidence type="ECO:0000256" key="2">
    <source>
        <dbReference type="ARBA" id="ARBA00004633"/>
    </source>
</evidence>
<feature type="region of interest" description="Disordered" evidence="30">
    <location>
        <begin position="151"/>
        <end position="172"/>
    </location>
</feature>
<dbReference type="Gene3D" id="3.30.810.10">
    <property type="entry name" value="2-Layer Sandwich"/>
    <property type="match status" value="1"/>
</dbReference>
<dbReference type="Gene3D" id="3.50.7.10">
    <property type="entry name" value="GroEL"/>
    <property type="match status" value="1"/>
</dbReference>
<evidence type="ECO:0000313" key="35">
    <source>
        <dbReference type="RefSeq" id="XP_022098379.1"/>
    </source>
</evidence>
<dbReference type="SMART" id="SM00330">
    <property type="entry name" value="PIPKc"/>
    <property type="match status" value="1"/>
</dbReference>
<dbReference type="InterPro" id="IPR002423">
    <property type="entry name" value="Cpn60/GroEL/TCP-1"/>
</dbReference>
<dbReference type="InterPro" id="IPR013083">
    <property type="entry name" value="Znf_RING/FYVE/PHD"/>
</dbReference>
<keyword evidence="12" id="KW-0862">Zinc</keyword>
<evidence type="ECO:0000259" key="31">
    <source>
        <dbReference type="PROSITE" id="PS50178"/>
    </source>
</evidence>
<dbReference type="KEGG" id="aplc:110983433"/>
<dbReference type="EC" id="2.7.1.150" evidence="3"/>
<evidence type="ECO:0000256" key="27">
    <source>
        <dbReference type="ARBA" id="ARBA00081348"/>
    </source>
</evidence>
<evidence type="ECO:0000256" key="11">
    <source>
        <dbReference type="ARBA" id="ARBA00022777"/>
    </source>
</evidence>
<feature type="region of interest" description="Disordered" evidence="30">
    <location>
        <begin position="67"/>
        <end position="122"/>
    </location>
</feature>
<keyword evidence="14" id="KW-0007">Acetylation</keyword>
<dbReference type="GO" id="GO:0008270">
    <property type="term" value="F:zinc ion binding"/>
    <property type="evidence" value="ECO:0007669"/>
    <property type="project" value="UniProtKB-KW"/>
</dbReference>
<keyword evidence="6 29" id="KW-0808">Transferase</keyword>
<evidence type="ECO:0000256" key="8">
    <source>
        <dbReference type="ARBA" id="ARBA00022741"/>
    </source>
</evidence>
<keyword evidence="11 29" id="KW-0418">Kinase</keyword>
<dbReference type="GO" id="GO:1903426">
    <property type="term" value="P:regulation of reactive oxygen species biosynthetic process"/>
    <property type="evidence" value="ECO:0007669"/>
    <property type="project" value="UniProtKB-ARBA"/>
</dbReference>
<evidence type="ECO:0000256" key="14">
    <source>
        <dbReference type="ARBA" id="ARBA00022990"/>
    </source>
</evidence>
<proteinExistence type="predicted"/>
<dbReference type="FunFam" id="3.50.7.10:FF:000007">
    <property type="entry name" value="1-phosphatidylinositol 3-phosphate 5-kinase isoform X1"/>
    <property type="match status" value="1"/>
</dbReference>
<feature type="region of interest" description="Disordered" evidence="30">
    <location>
        <begin position="1029"/>
        <end position="1056"/>
    </location>
</feature>
<evidence type="ECO:0000256" key="9">
    <source>
        <dbReference type="ARBA" id="ARBA00022753"/>
    </source>
</evidence>
<dbReference type="PANTHER" id="PTHR46715">
    <property type="entry name" value="1-PHOSPHATIDYLINOSITOL 3-PHOSPHATE 5-KINASE"/>
    <property type="match status" value="1"/>
</dbReference>
<feature type="region of interest" description="Disordered" evidence="30">
    <location>
        <begin position="1703"/>
        <end position="1729"/>
    </location>
</feature>
<keyword evidence="34" id="KW-1185">Reference proteome</keyword>
<dbReference type="Proteomes" id="UP000694845">
    <property type="component" value="Unplaced"/>
</dbReference>
<evidence type="ECO:0000256" key="22">
    <source>
        <dbReference type="ARBA" id="ARBA00065580"/>
    </source>
</evidence>
<feature type="compositionally biased region" description="Basic and acidic residues" evidence="30">
    <location>
        <begin position="1029"/>
        <end position="1044"/>
    </location>
</feature>
<evidence type="ECO:0000256" key="19">
    <source>
        <dbReference type="ARBA" id="ARBA00048977"/>
    </source>
</evidence>
<evidence type="ECO:0000256" key="3">
    <source>
        <dbReference type="ARBA" id="ARBA00012009"/>
    </source>
</evidence>
<evidence type="ECO:0000256" key="13">
    <source>
        <dbReference type="ARBA" id="ARBA00022840"/>
    </source>
</evidence>
<sequence length="2382" mass="267095">MDPCAVYEKNSNEVSTNLFGGAAAAGITPQPIMVEHDSSDDKITWFQRLSPDQKNSSWFSLPDWLRRSKDTSSSVEKEASATKGKKEEPLPRPLHTASSLPDLNAKSKENNKPEPVRKTESSLNASFLAPLAELGQKSSRLKIEVPWKQEITKSASQSPSQQHRPPPQARLSLPLRLGGQRSEDPLEAGYGKQPGRSLTTVLRHLSAVVDRSGQIPQAYRDSDFKQYWMPDSQCKECYECSERFTTLRRRHHCRVCGQIFCSRCCNQEVPGKFMGYTGYLRVCTYCCKIVLSYAQSSMGELKMLQEDYFTLMASELPSSATPDIMTPRKKPTDCSMTRQRTFSNSSSDGCFDPFELVQTPTPSTLERSFDSVAQERQHLLKDSAQLHQLWLLIQHPSNGIMFQSHRFRLRTYNDCIVGSELVEWLLLKDKAAHRLQAVAIGQALLDAKWLECATSNDQIFRNEYALYRAGETAVSSARRKDLDISLTAEGELDEIEDRMEPSWFRDISQEDKGDLTDDDSLVKIMPTPAEDTDFVPKHRRGTSVGDSIGTWTRGLRPTTDLFTSPSIDKGTVEIMQRENSGTWEQEGSVPGIGEVFPNGALSTFGLDQADHARGPILAHGWLDMDNVSQENGEKETLDTLRSTSSKTLVSLAEQLLRSEGLDLSWKETIMPLAKRICALVKPDVMNGDDMDIRQYVHIKKVPGGTRADCFMVNGTICTKNVAHKKMSGHLSNPRILLLQSAIEHQRVENKFSSIEPIVLQEHEYLKNCVSRIASLKPDILIVEKTVARLAQMFLLHSGITLVLNVKSSVMDRLSRCTEVSLIPSIDHVNQTTPMGHCLMFRLQKYELPKGFSKTLMFFEGCASHLGCSVVLRGGEYEQLTKVKQVLKFMIYACYHSRLEISFLMDEFAKPPSQAQDSDSKAIISPESNSTISATMGTSDSISEGLASVQGQLADGAEEDQVDIVSEQAWAEENESKEAWDGGKVGFRATMSSMKKRIQAKVASVKSHAHLEVEQEMENHRGGNLEVVKTPKEATEEDAQEKVQEEETSLEEDQGKEPIKKTTALDKMRIPGLDNITSSNLEQVESPNCSELSESTVQSDLLDESLEVIKDTNQQSHGPTPSFDHAATTKEMESKFLEERGHKLFAEDSSSVTSREDVVVTSPPPTAKSKSPFTAALDEVLLSISPLVKFGVPYLESKTGKESPLRCFFKSKELYLSPKLSQLAESTQVLNAADSTLYTAVAEVDPMRHANQINANVDRCSRTSDAVIVKPPHPFTFSQLTEDAKDERTRGLLADFRARGGRIIPKLAPALQPALQQPVEVQSGIKRGSEAAYRRRFDCLDIHNHQKMLLQFCSYSHLSSNAPNHCVDPWTVAMDFYSSRHDLTLGEFLERYCFSTKYKCPNEPCDAEMVDHVRRFVHGNASIHILLRNLESPIPGFTDKILMWSWCRKCRQVTPVQPMSLDSWHMSFGKYLELRFHCKDYGRRLSALPCGHSLHRHHYQYFGQHNIVASFKYSPILLREVCLPPLPIGIQEAFRSHPECAEEFKNVSSKGALLFKEILSKINMLMGMNGANPQAQLYFEQKKAQFTSQHQSDNNKFWQNAKDLQAKITTLAGLMAAADQDPAEITNIQLDIEDSLVNLKQNLCQIAFGWNSRFSEFIQQEKERVKKKSSPSVSRQNTASSDKEPPMSVVAATAMKELEQNAVMATTPPKSPRSSPSLKKDDAPSLPQVSSLPVSIPQIMEHSTPAPLQVRVPTEASYDSYEDGNFNLSLSQEGSDITTIPPSLAYLDCLGIQKMPNYGISPGLYAGLAYKSQTETTDDASPDNDLTIVEMPSLEDKKPENIAQPDSATEAVENKEGEEKTVILPEGTDQADVTMSTKGEAHQHSPLKAKQTNSSVKTFFSTLLPGSDLARVEMPYPPSEHHLLPPCTVMPVIIYDQEPSSIIAHALSSEQYKTQLYELQQPDYPQPSEGALQPGSKPESRNTSPTAKRRSLLDNGQGAAEGKERPKKPPMTRKASRGVISFLRSKMPDSPSSAIPSSQRKDESQFTYTDTVQYHVTSSEESTSSSYTESKDETDFEFSLRSGTEKKDPLSPHIELQFSDVTNTQFFCLVYHAEEFLNLRKIVFPAGEETYIRSLSRSISWLAQGGKSRSKFLKTKDDRFVLKQISRLEFQSFKEFAPHYFKYIQQAHAEQRPTTLAKILGVYKVGYHNPVTNTAQKHVLLIMENLFYRRRMAQVFDLKGSIRNRHVKTTGQGQQDLVLMDENLLRHMVDSPLFVRSHSKAALIMAVHYDSMFLASHFIMDYSLLVGLDANTDELVVGIIDYIRTFTWDKKLEMMVKSTGIVGGQGKMPTVVSPELYRTRFCEAMDKYFLLVPDRWTRLGQEF</sequence>
<keyword evidence="13 29" id="KW-0067">ATP-binding</keyword>
<feature type="region of interest" description="Disordered" evidence="30">
    <location>
        <begin position="530"/>
        <end position="550"/>
    </location>
</feature>
<evidence type="ECO:0000259" key="33">
    <source>
        <dbReference type="PROSITE" id="PS51455"/>
    </source>
</evidence>
<dbReference type="Pfam" id="PF01363">
    <property type="entry name" value="FYVE"/>
    <property type="match status" value="1"/>
</dbReference>
<dbReference type="PANTHER" id="PTHR46715:SF1">
    <property type="entry name" value="1-PHOSPHATIDYLINOSITOL 3-PHOSPHATE 5-KINASE"/>
    <property type="match status" value="1"/>
</dbReference>
<organism evidence="34 35">
    <name type="scientific">Acanthaster planci</name>
    <name type="common">Crown-of-thorns starfish</name>
    <dbReference type="NCBI Taxonomy" id="133434"/>
    <lineage>
        <taxon>Eukaryota</taxon>
        <taxon>Metazoa</taxon>
        <taxon>Echinodermata</taxon>
        <taxon>Eleutherozoa</taxon>
        <taxon>Asterozoa</taxon>
        <taxon>Asteroidea</taxon>
        <taxon>Valvatacea</taxon>
        <taxon>Valvatida</taxon>
        <taxon>Acanthasteridae</taxon>
        <taxon>Acanthaster</taxon>
    </lineage>
</organism>
<evidence type="ECO:0000256" key="10">
    <source>
        <dbReference type="ARBA" id="ARBA00022771"/>
    </source>
</evidence>
<dbReference type="GeneID" id="110983433"/>
<evidence type="ECO:0000256" key="16">
    <source>
        <dbReference type="ARBA" id="ARBA00023136"/>
    </source>
</evidence>
<dbReference type="PROSITE" id="PS51455">
    <property type="entry name" value="PIPK"/>
    <property type="match status" value="1"/>
</dbReference>
<feature type="domain" description="PIPK" evidence="33">
    <location>
        <begin position="2043"/>
        <end position="2368"/>
    </location>
</feature>
<dbReference type="SUPFAM" id="SSF52029">
    <property type="entry name" value="GroEL apical domain-like"/>
    <property type="match status" value="1"/>
</dbReference>
<dbReference type="Pfam" id="PF00118">
    <property type="entry name" value="Cpn60_TCP1"/>
    <property type="match status" value="1"/>
</dbReference>
<dbReference type="RefSeq" id="XP_022098380.1">
    <property type="nucleotide sequence ID" value="XM_022242688.1"/>
</dbReference>
<evidence type="ECO:0000256" key="29">
    <source>
        <dbReference type="PROSITE-ProRule" id="PRU00781"/>
    </source>
</evidence>
<dbReference type="FunFam" id="3.30.810.10:FF:000001">
    <property type="entry name" value="1-phosphatidylinositol 3-phosphate 5-kinase FAB1"/>
    <property type="match status" value="1"/>
</dbReference>
<dbReference type="SUPFAM" id="SSF46785">
    <property type="entry name" value="Winged helix' DNA-binding domain"/>
    <property type="match status" value="1"/>
</dbReference>
<dbReference type="GO" id="GO:0046488">
    <property type="term" value="P:phosphatidylinositol metabolic process"/>
    <property type="evidence" value="ECO:0007669"/>
    <property type="project" value="UniProtKB-UniRule"/>
</dbReference>
<dbReference type="GO" id="GO:0030670">
    <property type="term" value="C:phagocytic vesicle membrane"/>
    <property type="evidence" value="ECO:0007669"/>
    <property type="project" value="UniProtKB-SubCell"/>
</dbReference>
<dbReference type="GO" id="GO:0052810">
    <property type="term" value="F:1-phosphatidylinositol-5-kinase activity"/>
    <property type="evidence" value="ECO:0007669"/>
    <property type="project" value="UniProtKB-ARBA"/>
</dbReference>
<dbReference type="SUPFAM" id="SSF57903">
    <property type="entry name" value="FYVE/PHD zinc finger"/>
    <property type="match status" value="1"/>
</dbReference>
<evidence type="ECO:0000256" key="24">
    <source>
        <dbReference type="ARBA" id="ARBA00076918"/>
    </source>
</evidence>
<dbReference type="CDD" id="cd03334">
    <property type="entry name" value="Fab1_TCP"/>
    <property type="match status" value="1"/>
</dbReference>
<dbReference type="FunFam" id="3.30.40.10:FF:000057">
    <property type="entry name" value="1-phosphatidylinositol 3-phosphate 5-kinase isoform X1"/>
    <property type="match status" value="1"/>
</dbReference>
<dbReference type="GO" id="GO:0005524">
    <property type="term" value="F:ATP binding"/>
    <property type="evidence" value="ECO:0007669"/>
    <property type="project" value="UniProtKB-UniRule"/>
</dbReference>
<feature type="domain" description="DEP" evidence="32">
    <location>
        <begin position="396"/>
        <end position="471"/>
    </location>
</feature>
<evidence type="ECO:0000256" key="23">
    <source>
        <dbReference type="ARBA" id="ARBA00071350"/>
    </source>
</evidence>
<comment type="catalytic activity">
    <reaction evidence="21">
        <text>a 1,2-diacyl-sn-glycero-3-phospho-(1D-myo-inositol-3-phosphate) + ATP = a 1,2-diacyl-sn-glycero-3-phospho-(1D-myo-inositol-3,5-bisphosphate) + ADP + H(+)</text>
        <dbReference type="Rhea" id="RHEA:13609"/>
        <dbReference type="ChEBI" id="CHEBI:15378"/>
        <dbReference type="ChEBI" id="CHEBI:30616"/>
        <dbReference type="ChEBI" id="CHEBI:57923"/>
        <dbReference type="ChEBI" id="CHEBI:58088"/>
        <dbReference type="ChEBI" id="CHEBI:456216"/>
        <dbReference type="EC" id="2.7.1.150"/>
    </reaction>
    <physiologicalReaction direction="left-to-right" evidence="21">
        <dbReference type="Rhea" id="RHEA:13610"/>
    </physiologicalReaction>
</comment>
<dbReference type="InterPro" id="IPR036390">
    <property type="entry name" value="WH_DNA-bd_sf"/>
</dbReference>
<evidence type="ECO:0000256" key="18">
    <source>
        <dbReference type="ARBA" id="ARBA00046301"/>
    </source>
</evidence>
<comment type="catalytic activity">
    <reaction evidence="19">
        <text>L-seryl-[protein] + ATP = O-phospho-L-seryl-[protein] + ADP + H(+)</text>
        <dbReference type="Rhea" id="RHEA:17989"/>
        <dbReference type="Rhea" id="RHEA-COMP:9863"/>
        <dbReference type="Rhea" id="RHEA-COMP:11604"/>
        <dbReference type="ChEBI" id="CHEBI:15378"/>
        <dbReference type="ChEBI" id="CHEBI:29999"/>
        <dbReference type="ChEBI" id="CHEBI:30616"/>
        <dbReference type="ChEBI" id="CHEBI:83421"/>
        <dbReference type="ChEBI" id="CHEBI:456216"/>
        <dbReference type="EC" id="2.7.11.1"/>
    </reaction>
    <physiologicalReaction direction="left-to-right" evidence="19">
        <dbReference type="Rhea" id="RHEA:17990"/>
    </physiologicalReaction>
</comment>
<comment type="subcellular location">
    <subcellularLocation>
        <location evidence="18">Cytoplasmic vesicle</location>
        <location evidence="18">Phagosome membrane</location>
        <topology evidence="18">Peripheral membrane protein</topology>
    </subcellularLocation>
    <subcellularLocation>
        <location evidence="1">Early endosome membrane</location>
        <topology evidence="1">Peripheral membrane protein</topology>
    </subcellularLocation>
    <subcellularLocation>
        <location evidence="2">Late endosome membrane</location>
        <topology evidence="2">Peripheral membrane protein</topology>
    </subcellularLocation>
</comment>
<feature type="compositionally biased region" description="Low complexity" evidence="30">
    <location>
        <begin position="154"/>
        <end position="163"/>
    </location>
</feature>
<dbReference type="InterPro" id="IPR011011">
    <property type="entry name" value="Znf_FYVE_PHD"/>
</dbReference>
<feature type="compositionally biased region" description="Basic and acidic residues" evidence="30">
    <location>
        <begin position="67"/>
        <end position="90"/>
    </location>
</feature>
<dbReference type="EC" id="2.7.11.1" evidence="4"/>
<dbReference type="SMART" id="SM00064">
    <property type="entry name" value="FYVE"/>
    <property type="match status" value="1"/>
</dbReference>
<dbReference type="InterPro" id="IPR017455">
    <property type="entry name" value="Znf_FYVE-rel"/>
</dbReference>
<dbReference type="GO" id="GO:0000139">
    <property type="term" value="C:Golgi membrane"/>
    <property type="evidence" value="ECO:0007669"/>
    <property type="project" value="UniProtKB-ARBA"/>
</dbReference>
<evidence type="ECO:0000256" key="1">
    <source>
        <dbReference type="ARBA" id="ARBA00004220"/>
    </source>
</evidence>
<reference evidence="35 36" key="1">
    <citation type="submission" date="2025-04" db="UniProtKB">
        <authorList>
            <consortium name="RefSeq"/>
        </authorList>
    </citation>
    <scope>IDENTIFICATION</scope>
</reference>
<feature type="domain" description="FYVE-type" evidence="31">
    <location>
        <begin position="231"/>
        <end position="286"/>
    </location>
</feature>
<dbReference type="CDD" id="cd15725">
    <property type="entry name" value="FYVE_PIKfyve_Fab1"/>
    <property type="match status" value="1"/>
</dbReference>
<dbReference type="InterPro" id="IPR000591">
    <property type="entry name" value="DEP_dom"/>
</dbReference>
<dbReference type="GO" id="GO:0090385">
    <property type="term" value="P:phagosome-lysosome fusion"/>
    <property type="evidence" value="ECO:0007669"/>
    <property type="project" value="TreeGrafter"/>
</dbReference>
<evidence type="ECO:0000256" key="17">
    <source>
        <dbReference type="ARBA" id="ARBA00023329"/>
    </source>
</evidence>
<name>A0A8B7YYF8_ACAPL</name>
<keyword evidence="9" id="KW-0967">Endosome</keyword>
<dbReference type="GO" id="GO:0004674">
    <property type="term" value="F:protein serine/threonine kinase activity"/>
    <property type="evidence" value="ECO:0007669"/>
    <property type="project" value="UniProtKB-EC"/>
</dbReference>
<dbReference type="PROSITE" id="PS50178">
    <property type="entry name" value="ZF_FYVE"/>
    <property type="match status" value="1"/>
</dbReference>